<evidence type="ECO:0000256" key="6">
    <source>
        <dbReference type="ARBA" id="ARBA00022989"/>
    </source>
</evidence>
<dbReference type="PANTHER" id="PTHR48090">
    <property type="entry name" value="UNDECAPRENYL-PHOSPHATE 4-DEOXY-4-FORMAMIDO-L-ARABINOSE TRANSFERASE-RELATED"/>
    <property type="match status" value="1"/>
</dbReference>
<dbReference type="CDD" id="cd04187">
    <property type="entry name" value="DPM1_like_bac"/>
    <property type="match status" value="1"/>
</dbReference>
<keyword evidence="7 8" id="KW-0472">Membrane</keyword>
<feature type="transmembrane region" description="Helical" evidence="8">
    <location>
        <begin position="263"/>
        <end position="289"/>
    </location>
</feature>
<keyword evidence="4 8" id="KW-0812">Transmembrane</keyword>
<dbReference type="EMBL" id="MFEK01000014">
    <property type="protein sequence ID" value="OGE78127.1"/>
    <property type="molecule type" value="Genomic_DNA"/>
</dbReference>
<dbReference type="InterPro" id="IPR001173">
    <property type="entry name" value="Glyco_trans_2-like"/>
</dbReference>
<accession>A0A1F5NKA4</accession>
<dbReference type="SUPFAM" id="SSF53448">
    <property type="entry name" value="Nucleotide-diphospho-sugar transferases"/>
    <property type="match status" value="1"/>
</dbReference>
<proteinExistence type="predicted"/>
<dbReference type="GO" id="GO:0009103">
    <property type="term" value="P:lipopolysaccharide biosynthetic process"/>
    <property type="evidence" value="ECO:0007669"/>
    <property type="project" value="UniProtKB-KW"/>
</dbReference>
<name>A0A1F5NKA4_9BACT</name>
<evidence type="ECO:0000313" key="10">
    <source>
        <dbReference type="EMBL" id="OGE78127.1"/>
    </source>
</evidence>
<dbReference type="InterPro" id="IPR029044">
    <property type="entry name" value="Nucleotide-diphossugar_trans"/>
</dbReference>
<evidence type="ECO:0000256" key="5">
    <source>
        <dbReference type="ARBA" id="ARBA00022985"/>
    </source>
</evidence>
<keyword evidence="2" id="KW-0328">Glycosyltransferase</keyword>
<dbReference type="Pfam" id="PF00535">
    <property type="entry name" value="Glycos_transf_2"/>
    <property type="match status" value="1"/>
</dbReference>
<evidence type="ECO:0000256" key="8">
    <source>
        <dbReference type="SAM" id="Phobius"/>
    </source>
</evidence>
<gene>
    <name evidence="10" type="ORF">A2751_03115</name>
</gene>
<dbReference type="GO" id="GO:0016757">
    <property type="term" value="F:glycosyltransferase activity"/>
    <property type="evidence" value="ECO:0007669"/>
    <property type="project" value="UniProtKB-KW"/>
</dbReference>
<sequence>MITDKKISAVIACYMDGQSIPVMYQRLTAVFRQVTPYYEIIFVNDGSLDDSEEILTALASKDKRVVAVNHARNFSSQNAFLSGMHVATGDAVVLLDGDLQDPPEMIPDFVRKWLEGYDVVYGVRSKREASLFLRASYKLFYRIFQKLSYVPVPLDAGDFSLLDRKIVNVLDAMPERDIFLRGLRAWVGFKQVGVSYVRPERMFGRSNNNLIKNFRWARKGIFSFSYAPLEWVSYVAGIVTVLAALTIVVYVALFFIYGAPQGFITTLVITLFLGTIQLLALSVIGEYVAKIFEEVKSRPKYIVKSIFNDPRNKPRDPGLPES</sequence>
<keyword evidence="1" id="KW-1003">Cell membrane</keyword>
<evidence type="ECO:0000256" key="7">
    <source>
        <dbReference type="ARBA" id="ARBA00023136"/>
    </source>
</evidence>
<organism evidence="10 11">
    <name type="scientific">Candidatus Doudnabacteria bacterium RIFCSPHIGHO2_01_FULL_46_14</name>
    <dbReference type="NCBI Taxonomy" id="1817824"/>
    <lineage>
        <taxon>Bacteria</taxon>
        <taxon>Candidatus Doudnaibacteriota</taxon>
    </lineage>
</organism>
<evidence type="ECO:0000256" key="2">
    <source>
        <dbReference type="ARBA" id="ARBA00022676"/>
    </source>
</evidence>
<keyword evidence="6 8" id="KW-1133">Transmembrane helix</keyword>
<feature type="transmembrane region" description="Helical" evidence="8">
    <location>
        <begin position="231"/>
        <end position="257"/>
    </location>
</feature>
<keyword evidence="5" id="KW-0448">Lipopolysaccharide biosynthesis</keyword>
<evidence type="ECO:0000256" key="3">
    <source>
        <dbReference type="ARBA" id="ARBA00022679"/>
    </source>
</evidence>
<keyword evidence="3" id="KW-0808">Transferase</keyword>
<dbReference type="Gene3D" id="3.90.550.10">
    <property type="entry name" value="Spore Coat Polysaccharide Biosynthesis Protein SpsA, Chain A"/>
    <property type="match status" value="1"/>
</dbReference>
<comment type="caution">
    <text evidence="10">The sequence shown here is derived from an EMBL/GenBank/DDBJ whole genome shotgun (WGS) entry which is preliminary data.</text>
</comment>
<dbReference type="AlphaFoldDB" id="A0A1F5NKA4"/>
<dbReference type="InterPro" id="IPR050256">
    <property type="entry name" value="Glycosyltransferase_2"/>
</dbReference>
<dbReference type="PANTHER" id="PTHR48090:SF3">
    <property type="entry name" value="UNDECAPRENYL-PHOSPHATE 4-DEOXY-4-FORMAMIDO-L-ARABINOSE TRANSFERASE"/>
    <property type="match status" value="1"/>
</dbReference>
<dbReference type="STRING" id="1817824.A2751_03115"/>
<reference evidence="10 11" key="1">
    <citation type="journal article" date="2016" name="Nat. Commun.">
        <title>Thousands of microbial genomes shed light on interconnected biogeochemical processes in an aquifer system.</title>
        <authorList>
            <person name="Anantharaman K."/>
            <person name="Brown C.T."/>
            <person name="Hug L.A."/>
            <person name="Sharon I."/>
            <person name="Castelle C.J."/>
            <person name="Probst A.J."/>
            <person name="Thomas B.C."/>
            <person name="Singh A."/>
            <person name="Wilkins M.J."/>
            <person name="Karaoz U."/>
            <person name="Brodie E.L."/>
            <person name="Williams K.H."/>
            <person name="Hubbard S.S."/>
            <person name="Banfield J.F."/>
        </authorList>
    </citation>
    <scope>NUCLEOTIDE SEQUENCE [LARGE SCALE GENOMIC DNA]</scope>
</reference>
<evidence type="ECO:0000256" key="4">
    <source>
        <dbReference type="ARBA" id="ARBA00022692"/>
    </source>
</evidence>
<dbReference type="GO" id="GO:0005886">
    <property type="term" value="C:plasma membrane"/>
    <property type="evidence" value="ECO:0007669"/>
    <property type="project" value="TreeGrafter"/>
</dbReference>
<evidence type="ECO:0000256" key="1">
    <source>
        <dbReference type="ARBA" id="ARBA00022475"/>
    </source>
</evidence>
<dbReference type="Proteomes" id="UP000176864">
    <property type="component" value="Unassembled WGS sequence"/>
</dbReference>
<evidence type="ECO:0000259" key="9">
    <source>
        <dbReference type="Pfam" id="PF00535"/>
    </source>
</evidence>
<feature type="domain" description="Glycosyltransferase 2-like" evidence="9">
    <location>
        <begin position="8"/>
        <end position="167"/>
    </location>
</feature>
<evidence type="ECO:0000313" key="11">
    <source>
        <dbReference type="Proteomes" id="UP000176864"/>
    </source>
</evidence>
<protein>
    <recommendedName>
        <fullName evidence="9">Glycosyltransferase 2-like domain-containing protein</fullName>
    </recommendedName>
</protein>